<dbReference type="EMBL" id="BGPR01015890">
    <property type="protein sequence ID" value="GBN71016.1"/>
    <property type="molecule type" value="Genomic_DNA"/>
</dbReference>
<evidence type="ECO:0008006" key="3">
    <source>
        <dbReference type="Google" id="ProtNLM"/>
    </source>
</evidence>
<gene>
    <name evidence="1" type="ORF">AVEN_103254_1</name>
</gene>
<keyword evidence="2" id="KW-1185">Reference proteome</keyword>
<dbReference type="OrthoDB" id="10068384at2759"/>
<comment type="caution">
    <text evidence="1">The sequence shown here is derived from an EMBL/GenBank/DDBJ whole genome shotgun (WGS) entry which is preliminary data.</text>
</comment>
<dbReference type="Proteomes" id="UP000499080">
    <property type="component" value="Unassembled WGS sequence"/>
</dbReference>
<reference evidence="1 2" key="1">
    <citation type="journal article" date="2019" name="Sci. Rep.">
        <title>Orb-weaving spider Araneus ventricosus genome elucidates the spidroin gene catalogue.</title>
        <authorList>
            <person name="Kono N."/>
            <person name="Nakamura H."/>
            <person name="Ohtoshi R."/>
            <person name="Moran D.A.P."/>
            <person name="Shinohara A."/>
            <person name="Yoshida Y."/>
            <person name="Fujiwara M."/>
            <person name="Mori M."/>
            <person name="Tomita M."/>
            <person name="Arakawa K."/>
        </authorList>
    </citation>
    <scope>NUCLEOTIDE SEQUENCE [LARGE SCALE GENOMIC DNA]</scope>
</reference>
<protein>
    <recommendedName>
        <fullName evidence="3">ATP-dependent DNA helicase</fullName>
    </recommendedName>
</protein>
<name>A0A4Y2R6B8_ARAVE</name>
<accession>A0A4Y2R6B8</accession>
<dbReference type="PANTHER" id="PTHR23274">
    <property type="entry name" value="DNA HELICASE-RELATED"/>
    <property type="match status" value="1"/>
</dbReference>
<sequence>MHPEEQKKIFLINVLLAKIRIEKYFARCSNFRYCCNVDHWWTSSNMDPQKLCNGSILIVKALHAHITETTILTAPFEGEHVLIPRISLIPIGLSFSFQRLQFSLRLTFAITINKVQGQSLRVTGLDLTD</sequence>
<proteinExistence type="predicted"/>
<evidence type="ECO:0000313" key="2">
    <source>
        <dbReference type="Proteomes" id="UP000499080"/>
    </source>
</evidence>
<dbReference type="GO" id="GO:0006260">
    <property type="term" value="P:DNA replication"/>
    <property type="evidence" value="ECO:0007669"/>
    <property type="project" value="TreeGrafter"/>
</dbReference>
<evidence type="ECO:0000313" key="1">
    <source>
        <dbReference type="EMBL" id="GBN71016.1"/>
    </source>
</evidence>
<organism evidence="1 2">
    <name type="scientific">Araneus ventricosus</name>
    <name type="common">Orbweaver spider</name>
    <name type="synonym">Epeira ventricosa</name>
    <dbReference type="NCBI Taxonomy" id="182803"/>
    <lineage>
        <taxon>Eukaryota</taxon>
        <taxon>Metazoa</taxon>
        <taxon>Ecdysozoa</taxon>
        <taxon>Arthropoda</taxon>
        <taxon>Chelicerata</taxon>
        <taxon>Arachnida</taxon>
        <taxon>Araneae</taxon>
        <taxon>Araneomorphae</taxon>
        <taxon>Entelegynae</taxon>
        <taxon>Araneoidea</taxon>
        <taxon>Araneidae</taxon>
        <taxon>Araneus</taxon>
    </lineage>
</organism>
<dbReference type="AlphaFoldDB" id="A0A4Y2R6B8"/>
<dbReference type="PANTHER" id="PTHR23274:SF51">
    <property type="entry name" value="OS03G0423850 PROTEIN"/>
    <property type="match status" value="1"/>
</dbReference>
<dbReference type="GO" id="GO:0005657">
    <property type="term" value="C:replication fork"/>
    <property type="evidence" value="ECO:0007669"/>
    <property type="project" value="TreeGrafter"/>
</dbReference>